<name>A0ABW8FS69_9ACTN</name>
<comment type="caution">
    <text evidence="1">The sequence shown here is derived from an EMBL/GenBank/DDBJ whole genome shotgun (WGS) entry which is preliminary data.</text>
</comment>
<dbReference type="EMBL" id="JBIVGG010000022">
    <property type="protein sequence ID" value="MFJ4084932.1"/>
    <property type="molecule type" value="Genomic_DNA"/>
</dbReference>
<sequence length="67" mass="7385">MAELQQLQYVGGPFDGGTAPDDFIDRIDMRSPAGTGSYVLTRDEETDTQVYVWEPEETETAGQKPSS</sequence>
<reference evidence="1 2" key="1">
    <citation type="submission" date="2024-10" db="EMBL/GenBank/DDBJ databases">
        <title>The Natural Products Discovery Center: Release of the First 8490 Sequenced Strains for Exploring Actinobacteria Biosynthetic Diversity.</title>
        <authorList>
            <person name="Kalkreuter E."/>
            <person name="Kautsar S.A."/>
            <person name="Yang D."/>
            <person name="Bader C.D."/>
            <person name="Teijaro C.N."/>
            <person name="Fluegel L."/>
            <person name="Davis C.M."/>
            <person name="Simpson J.R."/>
            <person name="Lauterbach L."/>
            <person name="Steele A.D."/>
            <person name="Gui C."/>
            <person name="Meng S."/>
            <person name="Li G."/>
            <person name="Viehrig K."/>
            <person name="Ye F."/>
            <person name="Su P."/>
            <person name="Kiefer A.F."/>
            <person name="Nichols A."/>
            <person name="Cepeda A.J."/>
            <person name="Yan W."/>
            <person name="Fan B."/>
            <person name="Jiang Y."/>
            <person name="Adhikari A."/>
            <person name="Zheng C.-J."/>
            <person name="Schuster L."/>
            <person name="Cowan T.M."/>
            <person name="Smanski M.J."/>
            <person name="Chevrette M.G."/>
            <person name="De Carvalho L.P.S."/>
            <person name="Shen B."/>
        </authorList>
    </citation>
    <scope>NUCLEOTIDE SEQUENCE [LARGE SCALE GENOMIC DNA]</scope>
    <source>
        <strain evidence="1 2">NPDC089932</strain>
    </source>
</reference>
<evidence type="ECO:0000313" key="1">
    <source>
        <dbReference type="EMBL" id="MFJ4084932.1"/>
    </source>
</evidence>
<dbReference type="RefSeq" id="WP_402076286.1">
    <property type="nucleotide sequence ID" value="NZ_JBIVGG010000022.1"/>
</dbReference>
<accession>A0ABW8FS69</accession>
<protein>
    <submittedName>
        <fullName evidence="1">Uncharacterized protein</fullName>
    </submittedName>
</protein>
<proteinExistence type="predicted"/>
<gene>
    <name evidence="1" type="ORF">ACIP2Z_39065</name>
</gene>
<keyword evidence="2" id="KW-1185">Reference proteome</keyword>
<evidence type="ECO:0000313" key="2">
    <source>
        <dbReference type="Proteomes" id="UP001617511"/>
    </source>
</evidence>
<dbReference type="Proteomes" id="UP001617511">
    <property type="component" value="Unassembled WGS sequence"/>
</dbReference>
<organism evidence="1 2">
    <name type="scientific">Streptomyces iakyrus</name>
    <dbReference type="NCBI Taxonomy" id="68219"/>
    <lineage>
        <taxon>Bacteria</taxon>
        <taxon>Bacillati</taxon>
        <taxon>Actinomycetota</taxon>
        <taxon>Actinomycetes</taxon>
        <taxon>Kitasatosporales</taxon>
        <taxon>Streptomycetaceae</taxon>
        <taxon>Streptomyces</taxon>
    </lineage>
</organism>